<gene>
    <name evidence="2" type="ORF">PUN28_019976</name>
</gene>
<sequence length="136" mass="15256">MKTRLFVRGEGTGTGKRSSRAMLSAGKKSIQRAYQWLTLCTSSQPVRREIANRERGCGTTRTCGARRTVRACPLRAFIPASFAIPIIFSTSRFLSQLAGPPLRGMTTRGAILMITRTRSRENVRRHVSRKACTRRQ</sequence>
<evidence type="ECO:0000313" key="3">
    <source>
        <dbReference type="Proteomes" id="UP001430953"/>
    </source>
</evidence>
<dbReference type="Proteomes" id="UP001430953">
    <property type="component" value="Unassembled WGS sequence"/>
</dbReference>
<comment type="caution">
    <text evidence="2">The sequence shown here is derived from an EMBL/GenBank/DDBJ whole genome shotgun (WGS) entry which is preliminary data.</text>
</comment>
<reference evidence="2 3" key="1">
    <citation type="submission" date="2023-03" db="EMBL/GenBank/DDBJ databases">
        <title>High recombination rates correlate with genetic variation in Cardiocondyla obscurior ants.</title>
        <authorList>
            <person name="Errbii M."/>
        </authorList>
    </citation>
    <scope>NUCLEOTIDE SEQUENCE [LARGE SCALE GENOMIC DNA]</scope>
    <source>
        <strain evidence="2">Alpha-2009</strain>
        <tissue evidence="2">Whole body</tissue>
    </source>
</reference>
<name>A0AAW2E8A9_9HYME</name>
<feature type="region of interest" description="Disordered" evidence="1">
    <location>
        <begin position="1"/>
        <end position="22"/>
    </location>
</feature>
<organism evidence="2 3">
    <name type="scientific">Cardiocondyla obscurior</name>
    <dbReference type="NCBI Taxonomy" id="286306"/>
    <lineage>
        <taxon>Eukaryota</taxon>
        <taxon>Metazoa</taxon>
        <taxon>Ecdysozoa</taxon>
        <taxon>Arthropoda</taxon>
        <taxon>Hexapoda</taxon>
        <taxon>Insecta</taxon>
        <taxon>Pterygota</taxon>
        <taxon>Neoptera</taxon>
        <taxon>Endopterygota</taxon>
        <taxon>Hymenoptera</taxon>
        <taxon>Apocrita</taxon>
        <taxon>Aculeata</taxon>
        <taxon>Formicoidea</taxon>
        <taxon>Formicidae</taxon>
        <taxon>Myrmicinae</taxon>
        <taxon>Cardiocondyla</taxon>
    </lineage>
</organism>
<keyword evidence="3" id="KW-1185">Reference proteome</keyword>
<accession>A0AAW2E8A9</accession>
<evidence type="ECO:0000313" key="2">
    <source>
        <dbReference type="EMBL" id="KAL0099906.1"/>
    </source>
</evidence>
<proteinExistence type="predicted"/>
<dbReference type="AlphaFoldDB" id="A0AAW2E8A9"/>
<protein>
    <submittedName>
        <fullName evidence="2">Uncharacterized protein</fullName>
    </submittedName>
</protein>
<evidence type="ECO:0000256" key="1">
    <source>
        <dbReference type="SAM" id="MobiDB-lite"/>
    </source>
</evidence>
<dbReference type="EMBL" id="JADYXP020000027">
    <property type="protein sequence ID" value="KAL0099906.1"/>
    <property type="molecule type" value="Genomic_DNA"/>
</dbReference>